<accession>A0A9X2SHT5</accession>
<dbReference type="Proteomes" id="UP001144096">
    <property type="component" value="Unassembled WGS sequence"/>
</dbReference>
<keyword evidence="2" id="KW-1185">Reference proteome</keyword>
<dbReference type="RefSeq" id="WP_257919351.1">
    <property type="nucleotide sequence ID" value="NZ_JAMXQV010000003.1"/>
</dbReference>
<organism evidence="1 2">
    <name type="scientific">Amycolatopsis iheyensis</name>
    <dbReference type="NCBI Taxonomy" id="2945988"/>
    <lineage>
        <taxon>Bacteria</taxon>
        <taxon>Bacillati</taxon>
        <taxon>Actinomycetota</taxon>
        <taxon>Actinomycetes</taxon>
        <taxon>Pseudonocardiales</taxon>
        <taxon>Pseudonocardiaceae</taxon>
        <taxon>Amycolatopsis</taxon>
    </lineage>
</organism>
<protein>
    <submittedName>
        <fullName evidence="1">Uncharacterized protein</fullName>
    </submittedName>
</protein>
<comment type="caution">
    <text evidence="1">The sequence shown here is derived from an EMBL/GenBank/DDBJ whole genome shotgun (WGS) entry which is preliminary data.</text>
</comment>
<dbReference type="EMBL" id="JAMXQV010000003">
    <property type="protein sequence ID" value="MCR6482724.1"/>
    <property type="molecule type" value="Genomic_DNA"/>
</dbReference>
<sequence length="181" mass="21284">MRTWLPNNRNLGERRYWKSWLRPAKGRHLSRLNRRSKRRDYLYAAKILQKSVTILRFIDEKPPRDETAGNEPATPWIVITEVDEILRQRRLGWLARYVGACFYSICMQLDDREALEDSNPPVTEDHLGDRALHQLSMIVRNPFNSLDPDWIIIDPDLAGLRTHPHAKQWASFFALNMEAHA</sequence>
<dbReference type="AlphaFoldDB" id="A0A9X2SHT5"/>
<proteinExistence type="predicted"/>
<evidence type="ECO:0000313" key="1">
    <source>
        <dbReference type="EMBL" id="MCR6482724.1"/>
    </source>
</evidence>
<name>A0A9X2SHT5_9PSEU</name>
<evidence type="ECO:0000313" key="2">
    <source>
        <dbReference type="Proteomes" id="UP001144096"/>
    </source>
</evidence>
<reference evidence="1" key="1">
    <citation type="submission" date="2022-06" db="EMBL/GenBank/DDBJ databases">
        <title>Amycolatopsis iheyaensis sp. nov., a new species of the genus Amycolatopsis isolated from soil in Iheya island, Japan.</title>
        <authorList>
            <person name="Ngamcharungchit C."/>
            <person name="Kanto H."/>
            <person name="Take A."/>
            <person name="Intra B."/>
            <person name="Matsumoto A."/>
            <person name="Panbangred W."/>
            <person name="Inahashi Y."/>
        </authorList>
    </citation>
    <scope>NUCLEOTIDE SEQUENCE</scope>
    <source>
        <strain evidence="1">OK19-0408</strain>
    </source>
</reference>
<gene>
    <name evidence="1" type="ORF">M8542_07835</name>
</gene>